<gene>
    <name evidence="2" type="ORF">EA457_07050</name>
</gene>
<dbReference type="InterPro" id="IPR010093">
    <property type="entry name" value="SinI_DNA-bd"/>
</dbReference>
<dbReference type="EMBL" id="CP033165">
    <property type="protein sequence ID" value="QGH02312.1"/>
    <property type="molecule type" value="Genomic_DNA"/>
</dbReference>
<dbReference type="InterPro" id="IPR036388">
    <property type="entry name" value="WH-like_DNA-bd_sf"/>
</dbReference>
<reference evidence="2 3" key="1">
    <citation type="submission" date="2018-10" db="EMBL/GenBank/DDBJ databases">
        <title>Comparative Genomics Analysis of the Streptococcus dysgalactiae subspecies dysgalactiae.</title>
        <authorList>
            <person name="Koh T.H."/>
            <person name="Abdul Rahman N."/>
            <person name="Sessions O.M."/>
        </authorList>
    </citation>
    <scope>NUCLEOTIDE SEQUENCE [LARGE SCALE GENOMIC DNA]</scope>
    <source>
        <strain evidence="2 3">DB60705-15</strain>
    </source>
</reference>
<dbReference type="Gene3D" id="1.10.10.10">
    <property type="entry name" value="Winged helix-like DNA-binding domain superfamily/Winged helix DNA-binding domain"/>
    <property type="match status" value="1"/>
</dbReference>
<evidence type="ECO:0000313" key="2">
    <source>
        <dbReference type="EMBL" id="QGH02312.1"/>
    </source>
</evidence>
<sequence length="57" mass="6847">MEKWVNLEDIAEYLSVSKDTIRIWLRDGKLPIHRAGKRYKFKISEVDEWLREGKIAD</sequence>
<dbReference type="SUPFAM" id="SSF46955">
    <property type="entry name" value="Putative DNA-binding domain"/>
    <property type="match status" value="1"/>
</dbReference>
<accession>A0A9X7X8Z2</accession>
<organism evidence="2 3">
    <name type="scientific">Streptococcus dysgalactiae subsp. dysgalactiae</name>
    <dbReference type="NCBI Taxonomy" id="99822"/>
    <lineage>
        <taxon>Bacteria</taxon>
        <taxon>Bacillati</taxon>
        <taxon>Bacillota</taxon>
        <taxon>Bacilli</taxon>
        <taxon>Lactobacillales</taxon>
        <taxon>Streptococcaceae</taxon>
        <taxon>Streptococcus</taxon>
    </lineage>
</organism>
<dbReference type="AlphaFoldDB" id="A0A9X7X8Z2"/>
<dbReference type="InterPro" id="IPR041657">
    <property type="entry name" value="HTH_17"/>
</dbReference>
<evidence type="ECO:0000313" key="3">
    <source>
        <dbReference type="Proteomes" id="UP000347383"/>
    </source>
</evidence>
<feature type="domain" description="Helix-turn-helix" evidence="1">
    <location>
        <begin position="4"/>
        <end position="53"/>
    </location>
</feature>
<name>A0A9X7X8Z2_STRDY</name>
<dbReference type="InterPro" id="IPR009061">
    <property type="entry name" value="DNA-bd_dom_put_sf"/>
</dbReference>
<proteinExistence type="predicted"/>
<dbReference type="NCBIfam" id="TIGR01764">
    <property type="entry name" value="excise"/>
    <property type="match status" value="1"/>
</dbReference>
<dbReference type="Proteomes" id="UP000347383">
    <property type="component" value="Chromosome"/>
</dbReference>
<dbReference type="Pfam" id="PF12728">
    <property type="entry name" value="HTH_17"/>
    <property type="match status" value="1"/>
</dbReference>
<protein>
    <submittedName>
        <fullName evidence="2">DNA-binding protein</fullName>
    </submittedName>
</protein>
<evidence type="ECO:0000259" key="1">
    <source>
        <dbReference type="Pfam" id="PF12728"/>
    </source>
</evidence>
<keyword evidence="2" id="KW-0238">DNA-binding</keyword>
<dbReference type="GO" id="GO:0003677">
    <property type="term" value="F:DNA binding"/>
    <property type="evidence" value="ECO:0007669"/>
    <property type="project" value="UniProtKB-KW"/>
</dbReference>